<evidence type="ECO:0000313" key="4">
    <source>
        <dbReference type="Proteomes" id="UP000318138"/>
    </source>
</evidence>
<organism evidence="3 4">
    <name type="scientific">Paenalkalicoccus suaedae</name>
    <dbReference type="NCBI Taxonomy" id="2592382"/>
    <lineage>
        <taxon>Bacteria</taxon>
        <taxon>Bacillati</taxon>
        <taxon>Bacillota</taxon>
        <taxon>Bacilli</taxon>
        <taxon>Bacillales</taxon>
        <taxon>Bacillaceae</taxon>
        <taxon>Paenalkalicoccus</taxon>
    </lineage>
</organism>
<feature type="domain" description="Copper amine oxidase-like N-terminal" evidence="2">
    <location>
        <begin position="33"/>
        <end position="139"/>
    </location>
</feature>
<name>A0A859FHW9_9BACI</name>
<dbReference type="Proteomes" id="UP000318138">
    <property type="component" value="Chromosome"/>
</dbReference>
<sequence>MLKRFILFASMFTLFMLSFGLHITAAEAATVRIDNQVQRYDQPPQIIKNRTLVPMRGIFESLGATVSYDAKTKKITGRKGPNEIVLHVGKSTATINGTTVRLDAPPTVTKSNRTVVPLRFIGESLGASVHWTQATKTANITRRGNVEVVNQYVRNGLHVTNFNDGMQVTVREPKLYSGDSDIEQYVMQIIPADTFRLNELEFLGYSDYYDDFDFDIGFEETGYNTMESLRFKTPLSLTKGRAVNGSSFFFVDDYMTEVYMVTEDRAAMLYPAN</sequence>
<gene>
    <name evidence="3" type="ORF">FLK61_39385</name>
</gene>
<keyword evidence="1" id="KW-0732">Signal</keyword>
<keyword evidence="4" id="KW-1185">Reference proteome</keyword>
<dbReference type="EMBL" id="CP041372">
    <property type="protein sequence ID" value="QKS72679.1"/>
    <property type="molecule type" value="Genomic_DNA"/>
</dbReference>
<dbReference type="RefSeq" id="WP_176010649.1">
    <property type="nucleotide sequence ID" value="NZ_CP041372.2"/>
</dbReference>
<evidence type="ECO:0000313" key="3">
    <source>
        <dbReference type="EMBL" id="QKS72679.1"/>
    </source>
</evidence>
<evidence type="ECO:0000259" key="2">
    <source>
        <dbReference type="Pfam" id="PF07833"/>
    </source>
</evidence>
<dbReference type="InterPro" id="IPR036582">
    <property type="entry name" value="Mao_N_sf"/>
</dbReference>
<accession>A0A859FHW9</accession>
<dbReference type="AlphaFoldDB" id="A0A859FHW9"/>
<dbReference type="KEGG" id="psua:FLK61_39385"/>
<feature type="chain" id="PRO_5032517034" evidence="1">
    <location>
        <begin position="29"/>
        <end position="273"/>
    </location>
</feature>
<proteinExistence type="predicted"/>
<dbReference type="SUPFAM" id="SSF55383">
    <property type="entry name" value="Copper amine oxidase, domain N"/>
    <property type="match status" value="1"/>
</dbReference>
<protein>
    <submittedName>
        <fullName evidence="3">Copper amine oxidase N-terminal domain-containing protein</fullName>
    </submittedName>
</protein>
<reference evidence="4" key="1">
    <citation type="submission" date="2019-07" db="EMBL/GenBank/DDBJ databases">
        <title>Bacillus alkalisoli sp. nov. isolated from saline soil.</title>
        <authorList>
            <person name="Sun J.-Q."/>
            <person name="Xu L."/>
        </authorList>
    </citation>
    <scope>NUCLEOTIDE SEQUENCE [LARGE SCALE GENOMIC DNA]</scope>
    <source>
        <strain evidence="4">M4U3P1</strain>
    </source>
</reference>
<feature type="signal peptide" evidence="1">
    <location>
        <begin position="1"/>
        <end position="28"/>
    </location>
</feature>
<evidence type="ECO:0000256" key="1">
    <source>
        <dbReference type="SAM" id="SignalP"/>
    </source>
</evidence>
<dbReference type="Pfam" id="PF07833">
    <property type="entry name" value="Cu_amine_oxidN1"/>
    <property type="match status" value="1"/>
</dbReference>
<dbReference type="InterPro" id="IPR012854">
    <property type="entry name" value="Cu_amine_oxidase-like_N"/>
</dbReference>
<dbReference type="Gene3D" id="3.30.457.10">
    <property type="entry name" value="Copper amine oxidase-like, N-terminal domain"/>
    <property type="match status" value="1"/>
</dbReference>